<evidence type="ECO:0000256" key="2">
    <source>
        <dbReference type="ARBA" id="ARBA00022475"/>
    </source>
</evidence>
<keyword evidence="4 19" id="KW-0808">Transferase</keyword>
<dbReference type="CDD" id="cd00028">
    <property type="entry name" value="B_lectin"/>
    <property type="match status" value="1"/>
</dbReference>
<keyword evidence="16" id="KW-0325">Glycoprotein</keyword>
<feature type="domain" description="Bulb-type lectin" evidence="22">
    <location>
        <begin position="30"/>
        <end position="155"/>
    </location>
</feature>
<dbReference type="CDD" id="cd00053">
    <property type="entry name" value="EGF"/>
    <property type="match status" value="1"/>
</dbReference>
<comment type="similarity">
    <text evidence="19">Belongs to the protein kinase superfamily. Ser/Thr protein kinase family.</text>
</comment>
<keyword evidence="6" id="KW-0732">Signal</keyword>
<keyword evidence="7" id="KW-0430">Lectin</keyword>
<keyword evidence="9 19" id="KW-0547">Nucleotide-binding</keyword>
<evidence type="ECO:0000256" key="12">
    <source>
        <dbReference type="ARBA" id="ARBA00022989"/>
    </source>
</evidence>
<comment type="subcellular location">
    <subcellularLocation>
        <location evidence="1">Cell membrane</location>
        <topology evidence="1">Single-pass type I membrane protein</topology>
    </subcellularLocation>
</comment>
<dbReference type="GO" id="GO:0106310">
    <property type="term" value="F:protein serine kinase activity"/>
    <property type="evidence" value="ECO:0007669"/>
    <property type="project" value="RHEA"/>
</dbReference>
<dbReference type="Gene3D" id="1.10.510.10">
    <property type="entry name" value="Transferase(Phosphotransferase) domain 1"/>
    <property type="match status" value="2"/>
</dbReference>
<dbReference type="Gene3D" id="3.30.200.20">
    <property type="entry name" value="Phosphorylase Kinase, domain 1"/>
    <property type="match status" value="1"/>
</dbReference>
<keyword evidence="15" id="KW-0675">Receptor</keyword>
<evidence type="ECO:0000256" key="14">
    <source>
        <dbReference type="ARBA" id="ARBA00023157"/>
    </source>
</evidence>
<dbReference type="GO" id="GO:0005524">
    <property type="term" value="F:ATP binding"/>
    <property type="evidence" value="ECO:0007669"/>
    <property type="project" value="UniProtKB-KW"/>
</dbReference>
<reference evidence="25" key="1">
    <citation type="journal article" date="2016" name="Nat. Biotechnol.">
        <title>Sequencing wild and cultivated cassava and related species reveals extensive interspecific hybridization and genetic diversity.</title>
        <authorList>
            <person name="Bredeson J.V."/>
            <person name="Lyons J.B."/>
            <person name="Prochnik S.E."/>
            <person name="Wu G.A."/>
            <person name="Ha C.M."/>
            <person name="Edsinger-Gonzales E."/>
            <person name="Grimwood J."/>
            <person name="Schmutz J."/>
            <person name="Rabbi I.Y."/>
            <person name="Egesi C."/>
            <person name="Nauluvula P."/>
            <person name="Lebot V."/>
            <person name="Ndunguru J."/>
            <person name="Mkamilo G."/>
            <person name="Bart R.S."/>
            <person name="Setter T.L."/>
            <person name="Gleadow R.M."/>
            <person name="Kulakow P."/>
            <person name="Ferguson M.E."/>
            <person name="Rounsley S."/>
            <person name="Rokhsar D.S."/>
        </authorList>
    </citation>
    <scope>NUCLEOTIDE SEQUENCE [LARGE SCALE GENOMIC DNA]</scope>
    <source>
        <strain evidence="25">cv. AM560-2</strain>
    </source>
</reference>
<dbReference type="Pfam" id="PF01453">
    <property type="entry name" value="B_lectin"/>
    <property type="match status" value="1"/>
</dbReference>
<dbReference type="PANTHER" id="PTHR47974:SF13">
    <property type="entry name" value="G-TYPE LECTIN S-RECEPTOR-LIKE SERINE_THREONINE-PROTEIN KINASE SD3-1"/>
    <property type="match status" value="1"/>
</dbReference>
<evidence type="ECO:0000256" key="19">
    <source>
        <dbReference type="PIRNR" id="PIRNR000641"/>
    </source>
</evidence>
<keyword evidence="10 19" id="KW-0418">Kinase</keyword>
<comment type="catalytic activity">
    <reaction evidence="17 19">
        <text>L-threonyl-[protein] + ATP = O-phospho-L-threonyl-[protein] + ADP + H(+)</text>
        <dbReference type="Rhea" id="RHEA:46608"/>
        <dbReference type="Rhea" id="RHEA-COMP:11060"/>
        <dbReference type="Rhea" id="RHEA-COMP:11605"/>
        <dbReference type="ChEBI" id="CHEBI:15378"/>
        <dbReference type="ChEBI" id="CHEBI:30013"/>
        <dbReference type="ChEBI" id="CHEBI:30616"/>
        <dbReference type="ChEBI" id="CHEBI:61977"/>
        <dbReference type="ChEBI" id="CHEBI:456216"/>
        <dbReference type="EC" id="2.7.11.1"/>
    </reaction>
</comment>
<dbReference type="InterPro" id="IPR011009">
    <property type="entry name" value="Kinase-like_dom_sf"/>
</dbReference>
<keyword evidence="3 19" id="KW-0723">Serine/threonine-protein kinase</keyword>
<keyword evidence="12 20" id="KW-1133">Transmembrane helix</keyword>
<dbReference type="GO" id="GO:0030246">
    <property type="term" value="F:carbohydrate binding"/>
    <property type="evidence" value="ECO:0007669"/>
    <property type="project" value="UniProtKB-KW"/>
</dbReference>
<dbReference type="PROSITE" id="PS50948">
    <property type="entry name" value="PAN"/>
    <property type="match status" value="1"/>
</dbReference>
<accession>A0A2C9V7G1</accession>
<evidence type="ECO:0000256" key="13">
    <source>
        <dbReference type="ARBA" id="ARBA00023136"/>
    </source>
</evidence>
<keyword evidence="8" id="KW-0677">Repeat</keyword>
<comment type="catalytic activity">
    <reaction evidence="18 19">
        <text>L-seryl-[protein] + ATP = O-phospho-L-seryl-[protein] + ADP + H(+)</text>
        <dbReference type="Rhea" id="RHEA:17989"/>
        <dbReference type="Rhea" id="RHEA-COMP:9863"/>
        <dbReference type="Rhea" id="RHEA-COMP:11604"/>
        <dbReference type="ChEBI" id="CHEBI:15378"/>
        <dbReference type="ChEBI" id="CHEBI:29999"/>
        <dbReference type="ChEBI" id="CHEBI:30616"/>
        <dbReference type="ChEBI" id="CHEBI:83421"/>
        <dbReference type="ChEBI" id="CHEBI:456216"/>
        <dbReference type="EC" id="2.7.11.1"/>
    </reaction>
</comment>
<dbReference type="GO" id="GO:0005886">
    <property type="term" value="C:plasma membrane"/>
    <property type="evidence" value="ECO:0007669"/>
    <property type="project" value="UniProtKB-SubCell"/>
</dbReference>
<feature type="transmembrane region" description="Helical" evidence="20">
    <location>
        <begin position="429"/>
        <end position="459"/>
    </location>
</feature>
<dbReference type="SUPFAM" id="SSF56112">
    <property type="entry name" value="Protein kinase-like (PK-like)"/>
    <property type="match status" value="1"/>
</dbReference>
<evidence type="ECO:0000256" key="4">
    <source>
        <dbReference type="ARBA" id="ARBA00022679"/>
    </source>
</evidence>
<evidence type="ECO:0000256" key="20">
    <source>
        <dbReference type="SAM" id="Phobius"/>
    </source>
</evidence>
<organism evidence="24 25">
    <name type="scientific">Manihot esculenta</name>
    <name type="common">Cassava</name>
    <name type="synonym">Jatropha manihot</name>
    <dbReference type="NCBI Taxonomy" id="3983"/>
    <lineage>
        <taxon>Eukaryota</taxon>
        <taxon>Viridiplantae</taxon>
        <taxon>Streptophyta</taxon>
        <taxon>Embryophyta</taxon>
        <taxon>Tracheophyta</taxon>
        <taxon>Spermatophyta</taxon>
        <taxon>Magnoliopsida</taxon>
        <taxon>eudicotyledons</taxon>
        <taxon>Gunneridae</taxon>
        <taxon>Pentapetalae</taxon>
        <taxon>rosids</taxon>
        <taxon>fabids</taxon>
        <taxon>Malpighiales</taxon>
        <taxon>Euphorbiaceae</taxon>
        <taxon>Crotonoideae</taxon>
        <taxon>Manihoteae</taxon>
        <taxon>Manihot</taxon>
    </lineage>
</organism>
<dbReference type="InterPro" id="IPR001245">
    <property type="entry name" value="Ser-Thr/Tyr_kinase_cat_dom"/>
</dbReference>
<dbReference type="STRING" id="3983.A0A2C9V7G1"/>
<evidence type="ECO:0000313" key="25">
    <source>
        <dbReference type="Proteomes" id="UP000091857"/>
    </source>
</evidence>
<dbReference type="SMART" id="SM00108">
    <property type="entry name" value="B_lectin"/>
    <property type="match status" value="1"/>
</dbReference>
<dbReference type="FunFam" id="1.10.510.10:FF:000846">
    <property type="entry name" value="G-type lectin S-receptor-like serine/threonine-protein kinase SD3-1"/>
    <property type="match status" value="1"/>
</dbReference>
<feature type="domain" description="Apple" evidence="23">
    <location>
        <begin position="325"/>
        <end position="405"/>
    </location>
</feature>
<evidence type="ECO:0000256" key="15">
    <source>
        <dbReference type="ARBA" id="ARBA00023170"/>
    </source>
</evidence>
<name>A0A2C9V7G1_MANES</name>
<evidence type="ECO:0000256" key="5">
    <source>
        <dbReference type="ARBA" id="ARBA00022692"/>
    </source>
</evidence>
<dbReference type="InterPro" id="IPR000858">
    <property type="entry name" value="S_locus_glycoprot_dom"/>
</dbReference>
<gene>
    <name evidence="24" type="ORF">MANES_09G025000v8</name>
</gene>
<dbReference type="InterPro" id="IPR001480">
    <property type="entry name" value="Bulb-type_lectin_dom"/>
</dbReference>
<dbReference type="InterPro" id="IPR003609">
    <property type="entry name" value="Pan_app"/>
</dbReference>
<evidence type="ECO:0000256" key="3">
    <source>
        <dbReference type="ARBA" id="ARBA00022527"/>
    </source>
</evidence>
<keyword evidence="11 19" id="KW-0067">ATP-binding</keyword>
<dbReference type="EMBL" id="CM004395">
    <property type="protein sequence ID" value="OAY40470.1"/>
    <property type="molecule type" value="Genomic_DNA"/>
</dbReference>
<dbReference type="FunFam" id="2.90.10.10:FF:000016">
    <property type="entry name" value="G-type lectin S-receptor-like serine/threonine-protein kinase"/>
    <property type="match status" value="1"/>
</dbReference>
<dbReference type="InterPro" id="IPR036426">
    <property type="entry name" value="Bulb-type_lectin_dom_sf"/>
</dbReference>
<dbReference type="PROSITE" id="PS50011">
    <property type="entry name" value="PROTEIN_KINASE_DOM"/>
    <property type="match status" value="1"/>
</dbReference>
<evidence type="ECO:0000313" key="24">
    <source>
        <dbReference type="EMBL" id="OAY40470.1"/>
    </source>
</evidence>
<dbReference type="Pfam" id="PF00954">
    <property type="entry name" value="S_locus_glycop"/>
    <property type="match status" value="1"/>
</dbReference>
<dbReference type="SMART" id="SM00473">
    <property type="entry name" value="PAN_AP"/>
    <property type="match status" value="1"/>
</dbReference>
<evidence type="ECO:0000259" key="21">
    <source>
        <dbReference type="PROSITE" id="PS50011"/>
    </source>
</evidence>
<dbReference type="PANTHER" id="PTHR47974">
    <property type="entry name" value="OS07G0415500 PROTEIN"/>
    <property type="match status" value="1"/>
</dbReference>
<evidence type="ECO:0000256" key="8">
    <source>
        <dbReference type="ARBA" id="ARBA00022737"/>
    </source>
</evidence>
<keyword evidence="13 20" id="KW-0472">Membrane</keyword>
<dbReference type="AlphaFoldDB" id="A0A2C9V7G1"/>
<keyword evidence="14" id="KW-1015">Disulfide bond</keyword>
<proteinExistence type="inferred from homology"/>
<sequence length="758" mass="84339">MLKQDKFFHFKPFLLFLFTGFSLVSVVLSKIPLGSKLSVEENNSWVSPNGDFAIGFFSHSDQPNQYSVGIRFNSKSIPVSKQTVVWVAGAEISVGNKSYFQLSQSGELVLVDSFKGVTVWSSKTSRSAVVSGVLRDDGNLVLQDEMGSVVWQSFDNPSDTILPGQSLSIYKTLRAASKNSVSSYYSLYMNASGQLQLKWESDVVYWTSGNPFASNLSAVLTSDGILQLVDQTLKPMWSVFGEDHNDTVNFRSLRLDADGNLRMYSWEADSKSWRAVWQAVENQCDVFATCGHHGVCVFNASGSPECQCPFKITSDPNSKCFAQDCKSASSMITYKNTFLYEIYPPTDSIVLTSLQQCKILCLRNSMCTAATYTNDGTAECRMKTTPYFSGYSGPSLSSISFIKTCSDPLPVDPNSSGSSSAQSPAKRTYWLSIPCLVGAVSGTFVLFAVIQLALGCYIYRRRNLIWKKAALAYTGGNSKGLMMLSFAEIKEITGNFKYQIGPKMYRGVLPNHQPVAIKDLETSVEERKFRAVVSKIGSIHHRNLVKLDGYCCELSQRILVYEYVKNGSVLKHMEDDELSKRLTWRRRVNICLDVARAICYLHTGCREFVSHGNLKCENVILDKNYEAKVSEFGLGIVHPEASCVREKDVEDFGKMMLILVTGCLQVGEVCEWAYKEWLQGHPERAVDNRMDDGFDIEELERTLRTAFWCLQSDERMRPSMGEVVKVLEGTLTVDPPPPPFAGLSLPAEELSLTSGSAS</sequence>
<dbReference type="Proteomes" id="UP000091857">
    <property type="component" value="Chromosome 9"/>
</dbReference>
<dbReference type="Pfam" id="PF07714">
    <property type="entry name" value="PK_Tyr_Ser-Thr"/>
    <property type="match status" value="1"/>
</dbReference>
<dbReference type="PIRSF" id="PIRSF000641">
    <property type="entry name" value="SRK"/>
    <property type="match status" value="1"/>
</dbReference>
<dbReference type="FunFam" id="2.90.10.10:FF:000032">
    <property type="entry name" value="G-type lectin S-receptor-like serine/threonine-protein kinase SD3-1"/>
    <property type="match status" value="1"/>
</dbReference>
<dbReference type="SUPFAM" id="SSF51110">
    <property type="entry name" value="alpha-D-mannose-specific plant lectins"/>
    <property type="match status" value="2"/>
</dbReference>
<evidence type="ECO:0000256" key="9">
    <source>
        <dbReference type="ARBA" id="ARBA00022741"/>
    </source>
</evidence>
<comment type="caution">
    <text evidence="24">The sequence shown here is derived from an EMBL/GenBank/DDBJ whole genome shotgun (WGS) entry which is preliminary data.</text>
</comment>
<evidence type="ECO:0000256" key="18">
    <source>
        <dbReference type="ARBA" id="ARBA00048679"/>
    </source>
</evidence>
<dbReference type="OrthoDB" id="733107at2759"/>
<evidence type="ECO:0000256" key="17">
    <source>
        <dbReference type="ARBA" id="ARBA00047899"/>
    </source>
</evidence>
<keyword evidence="25" id="KW-1185">Reference proteome</keyword>
<dbReference type="GO" id="GO:0004674">
    <property type="term" value="F:protein serine/threonine kinase activity"/>
    <property type="evidence" value="ECO:0007669"/>
    <property type="project" value="UniProtKB-KW"/>
</dbReference>
<feature type="domain" description="Bulb-type lectin" evidence="22">
    <location>
        <begin position="158"/>
        <end position="276"/>
    </location>
</feature>
<keyword evidence="5 20" id="KW-0812">Transmembrane</keyword>
<dbReference type="FunFam" id="3.30.200.20:FF:000798">
    <property type="entry name" value="G-type lectin S-receptor-like serine/threonine-protein kinase SD3-1"/>
    <property type="match status" value="1"/>
</dbReference>
<keyword evidence="2" id="KW-1003">Cell membrane</keyword>
<evidence type="ECO:0000259" key="23">
    <source>
        <dbReference type="PROSITE" id="PS50948"/>
    </source>
</evidence>
<evidence type="ECO:0000256" key="6">
    <source>
        <dbReference type="ARBA" id="ARBA00022729"/>
    </source>
</evidence>
<dbReference type="Gramene" id="Manes.09G025000.1.v8.1">
    <property type="protein sequence ID" value="Manes.09G025000.1.v8.1.CDS.1"/>
    <property type="gene ID" value="Manes.09G025000.v8.1"/>
</dbReference>
<evidence type="ECO:0000256" key="10">
    <source>
        <dbReference type="ARBA" id="ARBA00022777"/>
    </source>
</evidence>
<dbReference type="OMA" id="QKICVAC"/>
<evidence type="ECO:0000256" key="11">
    <source>
        <dbReference type="ARBA" id="ARBA00022840"/>
    </source>
</evidence>
<dbReference type="PROSITE" id="PS50927">
    <property type="entry name" value="BULB_LECTIN"/>
    <property type="match status" value="2"/>
</dbReference>
<dbReference type="GO" id="GO:0048544">
    <property type="term" value="P:recognition of pollen"/>
    <property type="evidence" value="ECO:0007669"/>
    <property type="project" value="InterPro"/>
</dbReference>
<evidence type="ECO:0000259" key="22">
    <source>
        <dbReference type="PROSITE" id="PS50927"/>
    </source>
</evidence>
<dbReference type="Gene3D" id="2.90.10.10">
    <property type="entry name" value="Bulb-type lectin domain"/>
    <property type="match status" value="2"/>
</dbReference>
<evidence type="ECO:0000256" key="1">
    <source>
        <dbReference type="ARBA" id="ARBA00004251"/>
    </source>
</evidence>
<feature type="domain" description="Protein kinase" evidence="21">
    <location>
        <begin position="468"/>
        <end position="758"/>
    </location>
</feature>
<dbReference type="EC" id="2.7.11.1" evidence="19"/>
<evidence type="ECO:0000256" key="7">
    <source>
        <dbReference type="ARBA" id="ARBA00022734"/>
    </source>
</evidence>
<dbReference type="InterPro" id="IPR024171">
    <property type="entry name" value="SRK-like_kinase"/>
</dbReference>
<protein>
    <recommendedName>
        <fullName evidence="19">Receptor-like serine/threonine-protein kinase</fullName>
        <ecNumber evidence="19">2.7.11.1</ecNumber>
    </recommendedName>
</protein>
<evidence type="ECO:0000256" key="16">
    <source>
        <dbReference type="ARBA" id="ARBA00023180"/>
    </source>
</evidence>
<dbReference type="Pfam" id="PF00024">
    <property type="entry name" value="PAN_1"/>
    <property type="match status" value="1"/>
</dbReference>
<dbReference type="InterPro" id="IPR000719">
    <property type="entry name" value="Prot_kinase_dom"/>
</dbReference>